<feature type="compositionally biased region" description="Polar residues" evidence="1">
    <location>
        <begin position="247"/>
        <end position="259"/>
    </location>
</feature>
<dbReference type="Proteomes" id="UP000005307">
    <property type="component" value="Chromosome"/>
</dbReference>
<reference evidence="2 3" key="1">
    <citation type="journal article" date="2013" name="PLoS ONE">
        <title>Poles Apart: Arctic and Antarctic Octadecabacter strains Share High Genome Plasticity and a New Type of Xanthorhodopsin.</title>
        <authorList>
            <person name="Vollmers J."/>
            <person name="Voget S."/>
            <person name="Dietrich S."/>
            <person name="Gollnow K."/>
            <person name="Smits M."/>
            <person name="Meyer K."/>
            <person name="Brinkhoff T."/>
            <person name="Simon M."/>
            <person name="Daniel R."/>
        </authorList>
    </citation>
    <scope>NUCLEOTIDE SEQUENCE [LARGE SCALE GENOMIC DNA]</scope>
    <source>
        <strain evidence="2 3">307</strain>
    </source>
</reference>
<keyword evidence="3" id="KW-1185">Reference proteome</keyword>
<dbReference type="HOGENOM" id="CLU_815954_0_0_5"/>
<proteinExistence type="predicted"/>
<protein>
    <submittedName>
        <fullName evidence="2">Uncharacterized protein</fullName>
    </submittedName>
</protein>
<dbReference type="OrthoDB" id="8456338at2"/>
<accession>M9R6N5</accession>
<dbReference type="RefSeq" id="WP_015498017.1">
    <property type="nucleotide sequence ID" value="NC_020911.1"/>
</dbReference>
<dbReference type="EMBL" id="CP003740">
    <property type="protein sequence ID" value="AGI65956.1"/>
    <property type="molecule type" value="Genomic_DNA"/>
</dbReference>
<feature type="compositionally biased region" description="Basic residues" evidence="1">
    <location>
        <begin position="263"/>
        <end position="273"/>
    </location>
</feature>
<gene>
    <name evidence="2" type="ORF">OAN307_c01890</name>
</gene>
<evidence type="ECO:0000256" key="1">
    <source>
        <dbReference type="SAM" id="MobiDB-lite"/>
    </source>
</evidence>
<sequence length="340" mass="39408">MPSPPQLQPGFKSDAQRENFLEASRDHQRGGALARNCGVILRDGTPCRRLPPKSEARCRVHGGPHSARRFRMRQIEGLRTGRVTPAEFARAEARRARNALLDRWKIDPTQAGATIDFGANEWRFIEATQRRNVDVRALLPAIVDWLRWRWHRLQIDRQDDRAWMRTCREDLPRRASKAHALAQWASLGRYRRAGQAGRTLALVFERDGYEAAQRLVSEWQAQGINPPPKQRPWRPLTHLPVRPWTPSKLQAGSKRQQPDNLPRKRPKPMKKFSHLPDLTPELAGKVLREAGRAAIAMYQNVVSPTEQCRFIATLYMIQQDDPPAEVWHEWLELVRRYRSH</sequence>
<feature type="region of interest" description="Disordered" evidence="1">
    <location>
        <begin position="244"/>
        <end position="275"/>
    </location>
</feature>
<evidence type="ECO:0000313" key="2">
    <source>
        <dbReference type="EMBL" id="AGI65956.1"/>
    </source>
</evidence>
<dbReference type="KEGG" id="oat:OAN307_c01890"/>
<evidence type="ECO:0000313" key="3">
    <source>
        <dbReference type="Proteomes" id="UP000005307"/>
    </source>
</evidence>
<dbReference type="STRING" id="391626.OAN307_c01890"/>
<dbReference type="AlphaFoldDB" id="M9R6N5"/>
<organism evidence="2 3">
    <name type="scientific">Octadecabacter antarcticus 307</name>
    <dbReference type="NCBI Taxonomy" id="391626"/>
    <lineage>
        <taxon>Bacteria</taxon>
        <taxon>Pseudomonadati</taxon>
        <taxon>Pseudomonadota</taxon>
        <taxon>Alphaproteobacteria</taxon>
        <taxon>Rhodobacterales</taxon>
        <taxon>Roseobacteraceae</taxon>
        <taxon>Octadecabacter</taxon>
    </lineage>
</organism>
<name>M9R6N5_9RHOB</name>